<keyword evidence="6" id="KW-0342">GTP-binding</keyword>
<dbReference type="FunFam" id="3.40.50.300:FF:000983">
    <property type="entry name" value="Rho family GTPase"/>
    <property type="match status" value="1"/>
</dbReference>
<evidence type="ECO:0000256" key="5">
    <source>
        <dbReference type="ARBA" id="ARBA00022741"/>
    </source>
</evidence>
<evidence type="ECO:0000256" key="3">
    <source>
        <dbReference type="ARBA" id="ARBA00022475"/>
    </source>
</evidence>
<gene>
    <name evidence="10" type="ORF">A3Q56_03181</name>
</gene>
<dbReference type="PROSITE" id="PS51419">
    <property type="entry name" value="RAB"/>
    <property type="match status" value="1"/>
</dbReference>
<evidence type="ECO:0000256" key="6">
    <source>
        <dbReference type="ARBA" id="ARBA00023134"/>
    </source>
</evidence>
<dbReference type="SMART" id="SM00173">
    <property type="entry name" value="RAS"/>
    <property type="match status" value="1"/>
</dbReference>
<dbReference type="InterPro" id="IPR027417">
    <property type="entry name" value="P-loop_NTPase"/>
</dbReference>
<dbReference type="PROSITE" id="PS51420">
    <property type="entry name" value="RHO"/>
    <property type="match status" value="1"/>
</dbReference>
<evidence type="ECO:0000256" key="8">
    <source>
        <dbReference type="ARBA" id="ARBA00023288"/>
    </source>
</evidence>
<keyword evidence="5" id="KW-0547">Nucleotide-binding</keyword>
<dbReference type="Pfam" id="PF00071">
    <property type="entry name" value="Ras"/>
    <property type="match status" value="1"/>
</dbReference>
<dbReference type="NCBIfam" id="TIGR00231">
    <property type="entry name" value="small_GTP"/>
    <property type="match status" value="1"/>
</dbReference>
<dbReference type="EMBL" id="LWCA01000341">
    <property type="protein sequence ID" value="OAF69071.1"/>
    <property type="molecule type" value="Genomic_DNA"/>
</dbReference>
<evidence type="ECO:0000256" key="9">
    <source>
        <dbReference type="ARBA" id="ARBA00023289"/>
    </source>
</evidence>
<dbReference type="GO" id="GO:0005525">
    <property type="term" value="F:GTP binding"/>
    <property type="evidence" value="ECO:0007669"/>
    <property type="project" value="UniProtKB-KW"/>
</dbReference>
<sequence>MESETFIHKSKDKTIISKKLVVVGDGSIGKTCLLISYAKNEFPDEYIPTVFEIHVTLIEMDTCSIRFALWDTAGQEEYDSLRPLSYPNSDVILTVFSVAEMASYHNIRDRWWNEIKHYCPLSQTILVATKIDLRDDSKLLKDLEDRNNTILLRKDTLLMATKLKFDAWHECSAKTKVGLNELFSKAAKLSLEQKHSGKKKCVIL</sequence>
<dbReference type="Gene3D" id="3.40.50.300">
    <property type="entry name" value="P-loop containing nucleotide triphosphate hydrolases"/>
    <property type="match status" value="1"/>
</dbReference>
<keyword evidence="7" id="KW-0472">Membrane</keyword>
<evidence type="ECO:0000256" key="7">
    <source>
        <dbReference type="ARBA" id="ARBA00023136"/>
    </source>
</evidence>
<dbReference type="PRINTS" id="PR00449">
    <property type="entry name" value="RASTRNSFRMNG"/>
</dbReference>
<dbReference type="SMART" id="SM00176">
    <property type="entry name" value="RAN"/>
    <property type="match status" value="1"/>
</dbReference>
<dbReference type="GO" id="GO:0005886">
    <property type="term" value="C:plasma membrane"/>
    <property type="evidence" value="ECO:0007669"/>
    <property type="project" value="UniProtKB-SubCell"/>
</dbReference>
<keyword evidence="8" id="KW-0449">Lipoprotein</keyword>
<comment type="caution">
    <text evidence="10">The sequence shown here is derived from an EMBL/GenBank/DDBJ whole genome shotgun (WGS) entry which is preliminary data.</text>
</comment>
<dbReference type="InterPro" id="IPR001806">
    <property type="entry name" value="Small_GTPase"/>
</dbReference>
<dbReference type="GO" id="GO:0007264">
    <property type="term" value="P:small GTPase-mediated signal transduction"/>
    <property type="evidence" value="ECO:0007669"/>
    <property type="project" value="InterPro"/>
</dbReference>
<dbReference type="InterPro" id="IPR005225">
    <property type="entry name" value="Small_GTP-bd"/>
</dbReference>
<dbReference type="InterPro" id="IPR003578">
    <property type="entry name" value="Small_GTPase_Rho"/>
</dbReference>
<dbReference type="SMART" id="SM00175">
    <property type="entry name" value="RAB"/>
    <property type="match status" value="1"/>
</dbReference>
<dbReference type="SUPFAM" id="SSF52540">
    <property type="entry name" value="P-loop containing nucleoside triphosphate hydrolases"/>
    <property type="match status" value="1"/>
</dbReference>
<name>A0A177B656_9BILA</name>
<dbReference type="Proteomes" id="UP000078046">
    <property type="component" value="Unassembled WGS sequence"/>
</dbReference>
<evidence type="ECO:0000256" key="4">
    <source>
        <dbReference type="ARBA" id="ARBA00022481"/>
    </source>
</evidence>
<comment type="similarity">
    <text evidence="2">Belongs to the small GTPase superfamily. Rho family.</text>
</comment>
<keyword evidence="4" id="KW-0488">Methylation</keyword>
<dbReference type="CDD" id="cd00157">
    <property type="entry name" value="Rho"/>
    <property type="match status" value="1"/>
</dbReference>
<comment type="subcellular location">
    <subcellularLocation>
        <location evidence="1">Cell membrane</location>
        <topology evidence="1">Lipid-anchor</topology>
        <orientation evidence="1">Cytoplasmic side</orientation>
    </subcellularLocation>
</comment>
<reference evidence="10 11" key="1">
    <citation type="submission" date="2016-04" db="EMBL/GenBank/DDBJ databases">
        <title>The genome of Intoshia linei affirms orthonectids as highly simplified spiralians.</title>
        <authorList>
            <person name="Mikhailov K.V."/>
            <person name="Slusarev G.S."/>
            <person name="Nikitin M.A."/>
            <person name="Logacheva M.D."/>
            <person name="Penin A."/>
            <person name="Aleoshin V."/>
            <person name="Panchin Y.V."/>
        </authorList>
    </citation>
    <scope>NUCLEOTIDE SEQUENCE [LARGE SCALE GENOMIC DNA]</scope>
    <source>
        <strain evidence="10">Intl2013</strain>
        <tissue evidence="10">Whole animal</tissue>
    </source>
</reference>
<accession>A0A177B656</accession>
<keyword evidence="3" id="KW-1003">Cell membrane</keyword>
<keyword evidence="11" id="KW-1185">Reference proteome</keyword>
<dbReference type="SMART" id="SM00174">
    <property type="entry name" value="RHO"/>
    <property type="match status" value="1"/>
</dbReference>
<organism evidence="10 11">
    <name type="scientific">Intoshia linei</name>
    <dbReference type="NCBI Taxonomy" id="1819745"/>
    <lineage>
        <taxon>Eukaryota</taxon>
        <taxon>Metazoa</taxon>
        <taxon>Spiralia</taxon>
        <taxon>Lophotrochozoa</taxon>
        <taxon>Mesozoa</taxon>
        <taxon>Orthonectida</taxon>
        <taxon>Rhopaluridae</taxon>
        <taxon>Intoshia</taxon>
    </lineage>
</organism>
<dbReference type="PANTHER" id="PTHR24072">
    <property type="entry name" value="RHO FAMILY GTPASE"/>
    <property type="match status" value="1"/>
</dbReference>
<dbReference type="GO" id="GO:0003924">
    <property type="term" value="F:GTPase activity"/>
    <property type="evidence" value="ECO:0007669"/>
    <property type="project" value="InterPro"/>
</dbReference>
<evidence type="ECO:0000313" key="10">
    <source>
        <dbReference type="EMBL" id="OAF69071.1"/>
    </source>
</evidence>
<protein>
    <submittedName>
        <fullName evidence="10">GTP-binding protein rho4</fullName>
    </submittedName>
</protein>
<evidence type="ECO:0000313" key="11">
    <source>
        <dbReference type="Proteomes" id="UP000078046"/>
    </source>
</evidence>
<dbReference type="PROSITE" id="PS51421">
    <property type="entry name" value="RAS"/>
    <property type="match status" value="1"/>
</dbReference>
<evidence type="ECO:0000256" key="1">
    <source>
        <dbReference type="ARBA" id="ARBA00004342"/>
    </source>
</evidence>
<keyword evidence="9" id="KW-0636">Prenylation</keyword>
<dbReference type="AlphaFoldDB" id="A0A177B656"/>
<dbReference type="OrthoDB" id="8830751at2759"/>
<evidence type="ECO:0000256" key="2">
    <source>
        <dbReference type="ARBA" id="ARBA00010142"/>
    </source>
</evidence>
<proteinExistence type="inferred from homology"/>